<dbReference type="RefSeq" id="WP_209352447.1">
    <property type="nucleotide sequence ID" value="NZ_JAGIYZ010000013.1"/>
</dbReference>
<gene>
    <name evidence="2" type="ORF">J5Y09_14105</name>
</gene>
<reference evidence="2 3" key="1">
    <citation type="submission" date="2021-03" db="EMBL/GenBank/DDBJ databases">
        <authorList>
            <person name="So Y."/>
        </authorList>
    </citation>
    <scope>NUCLEOTIDE SEQUENCE [LARGE SCALE GENOMIC DNA]</scope>
    <source>
        <strain evidence="2 3">PWR1</strain>
    </source>
</reference>
<name>A0ABS4AUL1_9PROT</name>
<feature type="compositionally biased region" description="Basic and acidic residues" evidence="1">
    <location>
        <begin position="134"/>
        <end position="165"/>
    </location>
</feature>
<proteinExistence type="predicted"/>
<organism evidence="2 3">
    <name type="scientific">Roseomonas nitratireducens</name>
    <dbReference type="NCBI Taxonomy" id="2820810"/>
    <lineage>
        <taxon>Bacteria</taxon>
        <taxon>Pseudomonadati</taxon>
        <taxon>Pseudomonadota</taxon>
        <taxon>Alphaproteobacteria</taxon>
        <taxon>Acetobacterales</taxon>
        <taxon>Roseomonadaceae</taxon>
        <taxon>Roseomonas</taxon>
    </lineage>
</organism>
<dbReference type="EMBL" id="JAGIYZ010000013">
    <property type="protein sequence ID" value="MBP0465053.1"/>
    <property type="molecule type" value="Genomic_DNA"/>
</dbReference>
<evidence type="ECO:0000313" key="3">
    <source>
        <dbReference type="Proteomes" id="UP000680815"/>
    </source>
</evidence>
<sequence>MPVRITQAELREAMRDARYWKPGHPERAAFNAWVTDGFRALNPRDAAPRAAVWVKAYTRNGHTVAAHWRAAPPGEEATGTATHQASGPRRSTDIPDVVQVGLLDRMLRPLRRAPSDGRGSGGSTSGRDTGQRPAPERRRWQDAAGRDRVDSIRNDRDTVPMRDAHSAGVSQYSRPGGSAGRQRDIESLSPVGDAIRRGPDVEQRFLADGRLATLRRATHPLSRGELTLEIAEPVGEGRFRPTDIFRYPPSR</sequence>
<evidence type="ECO:0000313" key="2">
    <source>
        <dbReference type="EMBL" id="MBP0465053.1"/>
    </source>
</evidence>
<evidence type="ECO:0000256" key="1">
    <source>
        <dbReference type="SAM" id="MobiDB-lite"/>
    </source>
</evidence>
<keyword evidence="3" id="KW-1185">Reference proteome</keyword>
<feature type="region of interest" description="Disordered" evidence="1">
    <location>
        <begin position="71"/>
        <end position="196"/>
    </location>
</feature>
<accession>A0ABS4AUL1</accession>
<dbReference type="Proteomes" id="UP000680815">
    <property type="component" value="Unassembled WGS sequence"/>
</dbReference>
<comment type="caution">
    <text evidence="2">The sequence shown here is derived from an EMBL/GenBank/DDBJ whole genome shotgun (WGS) entry which is preliminary data.</text>
</comment>
<protein>
    <submittedName>
        <fullName evidence="2">Uncharacterized protein</fullName>
    </submittedName>
</protein>